<feature type="domain" description="Calcineurin-like phosphoesterase" evidence="2">
    <location>
        <begin position="36"/>
        <end position="223"/>
    </location>
</feature>
<dbReference type="PANTHER" id="PTHR22953:SF153">
    <property type="entry name" value="PURPLE ACID PHOSPHATASE"/>
    <property type="match status" value="1"/>
</dbReference>
<organism evidence="3 4">
    <name type="scientific">Gilvirhabdus luticola</name>
    <dbReference type="NCBI Taxonomy" id="3079858"/>
    <lineage>
        <taxon>Bacteria</taxon>
        <taxon>Pseudomonadati</taxon>
        <taxon>Bacteroidota</taxon>
        <taxon>Flavobacteriia</taxon>
        <taxon>Flavobacteriales</taxon>
        <taxon>Flavobacteriaceae</taxon>
        <taxon>Gilvirhabdus</taxon>
    </lineage>
</organism>
<dbReference type="EMBL" id="JAWHTF010000001">
    <property type="protein sequence ID" value="MDU8884794.1"/>
    <property type="molecule type" value="Genomic_DNA"/>
</dbReference>
<gene>
    <name evidence="3" type="ORF">RXV94_01395</name>
</gene>
<dbReference type="Proteomes" id="UP001268651">
    <property type="component" value="Unassembled WGS sequence"/>
</dbReference>
<dbReference type="InterPro" id="IPR004843">
    <property type="entry name" value="Calcineurin-like_PHP"/>
</dbReference>
<reference evidence="3 4" key="1">
    <citation type="submission" date="2023-10" db="EMBL/GenBank/DDBJ databases">
        <title>Marimonas sp. nov. isolated from tidal mud flat.</title>
        <authorList>
            <person name="Jaincy N.J."/>
            <person name="Srinivasan S."/>
            <person name="Lee S.-S."/>
        </authorList>
    </citation>
    <scope>NUCLEOTIDE SEQUENCE [LARGE SCALE GENOMIC DNA]</scope>
    <source>
        <strain evidence="3 4">MJ-SS3</strain>
    </source>
</reference>
<dbReference type="Gene3D" id="3.60.21.10">
    <property type="match status" value="1"/>
</dbReference>
<dbReference type="PROSITE" id="PS51257">
    <property type="entry name" value="PROKAR_LIPOPROTEIN"/>
    <property type="match status" value="1"/>
</dbReference>
<proteinExistence type="predicted"/>
<dbReference type="InterPro" id="IPR029052">
    <property type="entry name" value="Metallo-depent_PP-like"/>
</dbReference>
<evidence type="ECO:0000313" key="4">
    <source>
        <dbReference type="Proteomes" id="UP001268651"/>
    </source>
</evidence>
<dbReference type="RefSeq" id="WP_316660565.1">
    <property type="nucleotide sequence ID" value="NZ_JAWHTF010000001.1"/>
</dbReference>
<evidence type="ECO:0000256" key="1">
    <source>
        <dbReference type="ARBA" id="ARBA00022729"/>
    </source>
</evidence>
<evidence type="ECO:0000259" key="2">
    <source>
        <dbReference type="Pfam" id="PF00149"/>
    </source>
</evidence>
<keyword evidence="4" id="KW-1185">Reference proteome</keyword>
<protein>
    <submittedName>
        <fullName evidence="3">Metallophosphoesterase</fullName>
    </submittedName>
</protein>
<dbReference type="PANTHER" id="PTHR22953">
    <property type="entry name" value="ACID PHOSPHATASE RELATED"/>
    <property type="match status" value="1"/>
</dbReference>
<dbReference type="InterPro" id="IPR039331">
    <property type="entry name" value="PAPs-like"/>
</dbReference>
<keyword evidence="1" id="KW-0732">Signal</keyword>
<name>A0ABU3U311_9FLAO</name>
<sequence length="299" mass="34451">MRLFICYISAIFLFSCTTVDLIDPSGINVHIDADDIRFAAFGDYGDGSNNEAKVAELVHSLSPDFVITLGDNNYPNGSTYTLNEHIGKFYCDYIYNFDASIEQQCKGQAFEERLNRFFPSLGNHDYENTTNRIPYLNYFTLPGNEIYYDFIWGPVHFYAIDSNYDLESQRIWLTKKIAEAVEPFNVVFFHHPPYSSGNHGNNVRMQWDFEGVDLVLNGHDHIYERNISITKPLPVYIISGLGGKSKRLCYKNSKNQNTFNSICYDENYGTLIVEASQDVMDIKFISVENEMIDHYIIEK</sequence>
<accession>A0ABU3U311</accession>
<evidence type="ECO:0000313" key="3">
    <source>
        <dbReference type="EMBL" id="MDU8884794.1"/>
    </source>
</evidence>
<dbReference type="SUPFAM" id="SSF56300">
    <property type="entry name" value="Metallo-dependent phosphatases"/>
    <property type="match status" value="1"/>
</dbReference>
<comment type="caution">
    <text evidence="3">The sequence shown here is derived from an EMBL/GenBank/DDBJ whole genome shotgun (WGS) entry which is preliminary data.</text>
</comment>
<dbReference type="Pfam" id="PF00149">
    <property type="entry name" value="Metallophos"/>
    <property type="match status" value="1"/>
</dbReference>